<reference evidence="1 2" key="1">
    <citation type="journal article" date="2023" name="Plants (Basel)">
        <title>Bridging the Gap: Combining Genomics and Transcriptomics Approaches to Understand Stylosanthes scabra, an Orphan Legume from the Brazilian Caatinga.</title>
        <authorList>
            <person name="Ferreira-Neto J.R.C."/>
            <person name="da Silva M.D."/>
            <person name="Binneck E."/>
            <person name="de Melo N.F."/>
            <person name="da Silva R.H."/>
            <person name="de Melo A.L.T.M."/>
            <person name="Pandolfi V."/>
            <person name="Bustamante F.O."/>
            <person name="Brasileiro-Vidal A.C."/>
            <person name="Benko-Iseppon A.M."/>
        </authorList>
    </citation>
    <scope>NUCLEOTIDE SEQUENCE [LARGE SCALE GENOMIC DNA]</scope>
    <source>
        <tissue evidence="1">Leaves</tissue>
    </source>
</reference>
<dbReference type="EMBL" id="JASCZI010060725">
    <property type="protein sequence ID" value="MED6135589.1"/>
    <property type="molecule type" value="Genomic_DNA"/>
</dbReference>
<keyword evidence="2" id="KW-1185">Reference proteome</keyword>
<proteinExistence type="predicted"/>
<gene>
    <name evidence="1" type="ORF">PIB30_047912</name>
</gene>
<dbReference type="Proteomes" id="UP001341840">
    <property type="component" value="Unassembled WGS sequence"/>
</dbReference>
<accession>A0ABU6SHN1</accession>
<evidence type="ECO:0000313" key="2">
    <source>
        <dbReference type="Proteomes" id="UP001341840"/>
    </source>
</evidence>
<evidence type="ECO:0000313" key="1">
    <source>
        <dbReference type="EMBL" id="MED6135589.1"/>
    </source>
</evidence>
<protein>
    <submittedName>
        <fullName evidence="1">Uncharacterized protein</fullName>
    </submittedName>
</protein>
<name>A0ABU6SHN1_9FABA</name>
<feature type="non-terminal residue" evidence="1">
    <location>
        <position position="111"/>
    </location>
</feature>
<organism evidence="1 2">
    <name type="scientific">Stylosanthes scabra</name>
    <dbReference type="NCBI Taxonomy" id="79078"/>
    <lineage>
        <taxon>Eukaryota</taxon>
        <taxon>Viridiplantae</taxon>
        <taxon>Streptophyta</taxon>
        <taxon>Embryophyta</taxon>
        <taxon>Tracheophyta</taxon>
        <taxon>Spermatophyta</taxon>
        <taxon>Magnoliopsida</taxon>
        <taxon>eudicotyledons</taxon>
        <taxon>Gunneridae</taxon>
        <taxon>Pentapetalae</taxon>
        <taxon>rosids</taxon>
        <taxon>fabids</taxon>
        <taxon>Fabales</taxon>
        <taxon>Fabaceae</taxon>
        <taxon>Papilionoideae</taxon>
        <taxon>50 kb inversion clade</taxon>
        <taxon>dalbergioids sensu lato</taxon>
        <taxon>Dalbergieae</taxon>
        <taxon>Pterocarpus clade</taxon>
        <taxon>Stylosanthes</taxon>
    </lineage>
</organism>
<sequence length="111" mass="12078">MPTPLTPFSLFSTINHHHSSKDRDHRHRMTTPSSFTLSFITPSALPLRHLAPSPPHTACEARTSLPLHIASSITGCGSSSTCCRCASSWFFFVACLHFPKSLSLQTGSLIA</sequence>
<comment type="caution">
    <text evidence="1">The sequence shown here is derived from an EMBL/GenBank/DDBJ whole genome shotgun (WGS) entry which is preliminary data.</text>
</comment>